<feature type="region of interest" description="Disordered" evidence="1">
    <location>
        <begin position="1"/>
        <end position="33"/>
    </location>
</feature>
<dbReference type="Proteomes" id="UP000606974">
    <property type="component" value="Unassembled WGS sequence"/>
</dbReference>
<organism evidence="2 3">
    <name type="scientific">Endocarpon pusillum</name>
    <dbReference type="NCBI Taxonomy" id="364733"/>
    <lineage>
        <taxon>Eukaryota</taxon>
        <taxon>Fungi</taxon>
        <taxon>Dikarya</taxon>
        <taxon>Ascomycota</taxon>
        <taxon>Pezizomycotina</taxon>
        <taxon>Eurotiomycetes</taxon>
        <taxon>Chaetothyriomycetidae</taxon>
        <taxon>Verrucariales</taxon>
        <taxon>Verrucariaceae</taxon>
        <taxon>Endocarpon</taxon>
    </lineage>
</organism>
<evidence type="ECO:0000256" key="1">
    <source>
        <dbReference type="SAM" id="MobiDB-lite"/>
    </source>
</evidence>
<evidence type="ECO:0000313" key="2">
    <source>
        <dbReference type="EMBL" id="KAF7508412.1"/>
    </source>
</evidence>
<keyword evidence="3" id="KW-1185">Reference proteome</keyword>
<accession>A0A8H7AIB0</accession>
<dbReference type="EMBL" id="JAACFV010000054">
    <property type="protein sequence ID" value="KAF7508412.1"/>
    <property type="molecule type" value="Genomic_DNA"/>
</dbReference>
<sequence>MTAVEVIETDELNSHPEAEGPENPLPPPSTAPAVVEGSLKRAQKHTTAYRKAF</sequence>
<name>A0A8H7AIB0_9EURO</name>
<comment type="caution">
    <text evidence="2">The sequence shown here is derived from an EMBL/GenBank/DDBJ whole genome shotgun (WGS) entry which is preliminary data.</text>
</comment>
<protein>
    <submittedName>
        <fullName evidence="2">Uncharacterized protein</fullName>
    </submittedName>
</protein>
<dbReference type="AlphaFoldDB" id="A0A8H7AIB0"/>
<gene>
    <name evidence="2" type="ORF">GJ744_009265</name>
</gene>
<proteinExistence type="predicted"/>
<reference evidence="2" key="1">
    <citation type="submission" date="2020-02" db="EMBL/GenBank/DDBJ databases">
        <authorList>
            <person name="Palmer J.M."/>
        </authorList>
    </citation>
    <scope>NUCLEOTIDE SEQUENCE</scope>
    <source>
        <strain evidence="2">EPUS1.4</strain>
        <tissue evidence="2">Thallus</tissue>
    </source>
</reference>
<evidence type="ECO:0000313" key="3">
    <source>
        <dbReference type="Proteomes" id="UP000606974"/>
    </source>
</evidence>